<keyword evidence="3" id="KW-1185">Reference proteome</keyword>
<feature type="non-terminal residue" evidence="2">
    <location>
        <position position="36"/>
    </location>
</feature>
<protein>
    <submittedName>
        <fullName evidence="2">Uncharacterized protein</fullName>
    </submittedName>
</protein>
<dbReference type="EMBL" id="LXQA011117464">
    <property type="protein sequence ID" value="MCI85520.1"/>
    <property type="molecule type" value="Genomic_DNA"/>
</dbReference>
<evidence type="ECO:0000313" key="2">
    <source>
        <dbReference type="EMBL" id="MCI85520.1"/>
    </source>
</evidence>
<feature type="region of interest" description="Disordered" evidence="1">
    <location>
        <begin position="1"/>
        <end position="36"/>
    </location>
</feature>
<organism evidence="2 3">
    <name type="scientific">Trifolium medium</name>
    <dbReference type="NCBI Taxonomy" id="97028"/>
    <lineage>
        <taxon>Eukaryota</taxon>
        <taxon>Viridiplantae</taxon>
        <taxon>Streptophyta</taxon>
        <taxon>Embryophyta</taxon>
        <taxon>Tracheophyta</taxon>
        <taxon>Spermatophyta</taxon>
        <taxon>Magnoliopsida</taxon>
        <taxon>eudicotyledons</taxon>
        <taxon>Gunneridae</taxon>
        <taxon>Pentapetalae</taxon>
        <taxon>rosids</taxon>
        <taxon>fabids</taxon>
        <taxon>Fabales</taxon>
        <taxon>Fabaceae</taxon>
        <taxon>Papilionoideae</taxon>
        <taxon>50 kb inversion clade</taxon>
        <taxon>NPAAA clade</taxon>
        <taxon>Hologalegina</taxon>
        <taxon>IRL clade</taxon>
        <taxon>Trifolieae</taxon>
        <taxon>Trifolium</taxon>
    </lineage>
</organism>
<dbReference type="Proteomes" id="UP000265520">
    <property type="component" value="Unassembled WGS sequence"/>
</dbReference>
<comment type="caution">
    <text evidence="2">The sequence shown here is derived from an EMBL/GenBank/DDBJ whole genome shotgun (WGS) entry which is preliminary data.</text>
</comment>
<name>A0A392VGL2_9FABA</name>
<dbReference type="AlphaFoldDB" id="A0A392VGL2"/>
<accession>A0A392VGL2</accession>
<evidence type="ECO:0000256" key="1">
    <source>
        <dbReference type="SAM" id="MobiDB-lite"/>
    </source>
</evidence>
<sequence>MTYKPYESCSDASSPDEDDGTVTMESKGRVLKPSPE</sequence>
<proteinExistence type="predicted"/>
<evidence type="ECO:0000313" key="3">
    <source>
        <dbReference type="Proteomes" id="UP000265520"/>
    </source>
</evidence>
<reference evidence="2 3" key="1">
    <citation type="journal article" date="2018" name="Front. Plant Sci.">
        <title>Red Clover (Trifolium pratense) and Zigzag Clover (T. medium) - A Picture of Genomic Similarities and Differences.</title>
        <authorList>
            <person name="Dluhosova J."/>
            <person name="Istvanek J."/>
            <person name="Nedelnik J."/>
            <person name="Repkova J."/>
        </authorList>
    </citation>
    <scope>NUCLEOTIDE SEQUENCE [LARGE SCALE GENOMIC DNA]</scope>
    <source>
        <strain evidence="3">cv. 10/8</strain>
        <tissue evidence="2">Leaf</tissue>
    </source>
</reference>